<feature type="domain" description="HTH lysR-type" evidence="5">
    <location>
        <begin position="1"/>
        <end position="58"/>
    </location>
</feature>
<dbReference type="InterPro" id="IPR000847">
    <property type="entry name" value="LysR_HTH_N"/>
</dbReference>
<dbReference type="PROSITE" id="PS50931">
    <property type="entry name" value="HTH_LYSR"/>
    <property type="match status" value="1"/>
</dbReference>
<protein>
    <submittedName>
        <fullName evidence="6">Transcriptional regulator</fullName>
    </submittedName>
</protein>
<dbReference type="Pfam" id="PF00126">
    <property type="entry name" value="HTH_1"/>
    <property type="match status" value="1"/>
</dbReference>
<evidence type="ECO:0000256" key="2">
    <source>
        <dbReference type="ARBA" id="ARBA00023015"/>
    </source>
</evidence>
<evidence type="ECO:0000256" key="3">
    <source>
        <dbReference type="ARBA" id="ARBA00023125"/>
    </source>
</evidence>
<keyword evidence="4" id="KW-0804">Transcription</keyword>
<evidence type="ECO:0000313" key="6">
    <source>
        <dbReference type="EMBL" id="KUZ92620.1"/>
    </source>
</evidence>
<dbReference type="InterPro" id="IPR005119">
    <property type="entry name" value="LysR_subst-bd"/>
</dbReference>
<evidence type="ECO:0000313" key="7">
    <source>
        <dbReference type="Proteomes" id="UP000065521"/>
    </source>
</evidence>
<dbReference type="Gene3D" id="1.10.10.10">
    <property type="entry name" value="Winged helix-like DNA-binding domain superfamily/Winged helix DNA-binding domain"/>
    <property type="match status" value="1"/>
</dbReference>
<dbReference type="Pfam" id="PF03466">
    <property type="entry name" value="LysR_substrate"/>
    <property type="match status" value="1"/>
</dbReference>
<dbReference type="GO" id="GO:0003700">
    <property type="term" value="F:DNA-binding transcription factor activity"/>
    <property type="evidence" value="ECO:0007669"/>
    <property type="project" value="InterPro"/>
</dbReference>
<dbReference type="InterPro" id="IPR050950">
    <property type="entry name" value="HTH-type_LysR_regulators"/>
</dbReference>
<dbReference type="Proteomes" id="UP000065521">
    <property type="component" value="Unassembled WGS sequence"/>
</dbReference>
<dbReference type="SUPFAM" id="SSF46785">
    <property type="entry name" value="Winged helix' DNA-binding domain"/>
    <property type="match status" value="1"/>
</dbReference>
<dbReference type="EMBL" id="LOTN01000021">
    <property type="protein sequence ID" value="KUZ92620.1"/>
    <property type="molecule type" value="Genomic_DNA"/>
</dbReference>
<dbReference type="PRINTS" id="PR00039">
    <property type="entry name" value="HTHLYSR"/>
</dbReference>
<name>A0A102KE44_9BURK</name>
<evidence type="ECO:0000256" key="4">
    <source>
        <dbReference type="ARBA" id="ARBA00023163"/>
    </source>
</evidence>
<dbReference type="GO" id="GO:0003677">
    <property type="term" value="F:DNA binding"/>
    <property type="evidence" value="ECO:0007669"/>
    <property type="project" value="UniProtKB-KW"/>
</dbReference>
<accession>A0A102KE44</accession>
<organism evidence="6 7">
    <name type="scientific">Burkholderia ubonensis</name>
    <dbReference type="NCBI Taxonomy" id="101571"/>
    <lineage>
        <taxon>Bacteria</taxon>
        <taxon>Pseudomonadati</taxon>
        <taxon>Pseudomonadota</taxon>
        <taxon>Betaproteobacteria</taxon>
        <taxon>Burkholderiales</taxon>
        <taxon>Burkholderiaceae</taxon>
        <taxon>Burkholderia</taxon>
        <taxon>Burkholderia cepacia complex</taxon>
    </lineage>
</organism>
<dbReference type="AlphaFoldDB" id="A0A102KE44"/>
<sequence length="298" mass="32767">MLLRHIRYFLAVAEQRNFTRAAEVLHVSQPTLSQQIRQLEDQLGVQLFDRSGRAVRLTEFGEAYARHARAALHELDAGQRAVHDVADLSSGSLRLAMTPTFTAYLIGSLVDAFNTAYPNVALTIDAMPQERIEALLADDRLDAGFAFTPARLPDIDATPLWDESLVLVAGRTHRLARRRRALTPAELGDEPLILLSRAFATRASIDQYFVDHGARPRIAIEVNAINAILELVRRGRLATVLPDAIARASGDLCALKLDPPLPTRTAALLTRKGAYRSVAARAFAERTLAHGDAQARGR</sequence>
<dbReference type="GO" id="GO:0005829">
    <property type="term" value="C:cytosol"/>
    <property type="evidence" value="ECO:0007669"/>
    <property type="project" value="TreeGrafter"/>
</dbReference>
<keyword evidence="2" id="KW-0805">Transcription regulation</keyword>
<keyword evidence="3" id="KW-0238">DNA-binding</keyword>
<dbReference type="FunFam" id="1.10.10.10:FF:000001">
    <property type="entry name" value="LysR family transcriptional regulator"/>
    <property type="match status" value="1"/>
</dbReference>
<dbReference type="Gene3D" id="3.40.190.290">
    <property type="match status" value="1"/>
</dbReference>
<dbReference type="PANTHER" id="PTHR30419">
    <property type="entry name" value="HTH-TYPE TRANSCRIPTIONAL REGULATOR YBHD"/>
    <property type="match status" value="1"/>
</dbReference>
<dbReference type="RefSeq" id="WP_059632554.1">
    <property type="nucleotide sequence ID" value="NZ_LOTK01000026.1"/>
</dbReference>
<dbReference type="NCBIfam" id="NF008416">
    <property type="entry name" value="PRK11242.1"/>
    <property type="match status" value="1"/>
</dbReference>
<reference evidence="6 7" key="1">
    <citation type="submission" date="2015-11" db="EMBL/GenBank/DDBJ databases">
        <title>Expanding the genomic diversity of Burkholderia species for the development of highly accurate diagnostics.</title>
        <authorList>
            <person name="Sahl J."/>
            <person name="Keim P."/>
            <person name="Wagner D."/>
        </authorList>
    </citation>
    <scope>NUCLEOTIDE SEQUENCE [LARGE SCALE GENOMIC DNA]</scope>
    <source>
        <strain evidence="6 7">RF32-BP4</strain>
    </source>
</reference>
<dbReference type="SUPFAM" id="SSF53850">
    <property type="entry name" value="Periplasmic binding protein-like II"/>
    <property type="match status" value="1"/>
</dbReference>
<evidence type="ECO:0000259" key="5">
    <source>
        <dbReference type="PROSITE" id="PS50931"/>
    </source>
</evidence>
<comment type="similarity">
    <text evidence="1">Belongs to the LysR transcriptional regulatory family.</text>
</comment>
<gene>
    <name evidence="6" type="ORF">WI38_10820</name>
</gene>
<evidence type="ECO:0000256" key="1">
    <source>
        <dbReference type="ARBA" id="ARBA00009437"/>
    </source>
</evidence>
<comment type="caution">
    <text evidence="6">The sequence shown here is derived from an EMBL/GenBank/DDBJ whole genome shotgun (WGS) entry which is preliminary data.</text>
</comment>
<dbReference type="InterPro" id="IPR036388">
    <property type="entry name" value="WH-like_DNA-bd_sf"/>
</dbReference>
<proteinExistence type="inferred from homology"/>
<dbReference type="InterPro" id="IPR036390">
    <property type="entry name" value="WH_DNA-bd_sf"/>
</dbReference>